<dbReference type="AlphaFoldDB" id="A0A0K1Q4H3"/>
<dbReference type="SUPFAM" id="SSF54637">
    <property type="entry name" value="Thioesterase/thiol ester dehydrase-isomerase"/>
    <property type="match status" value="2"/>
</dbReference>
<dbReference type="EMBL" id="CP012333">
    <property type="protein sequence ID" value="AKV00706.1"/>
    <property type="molecule type" value="Genomic_DNA"/>
</dbReference>
<dbReference type="RefSeq" id="WP_169928080.1">
    <property type="nucleotide sequence ID" value="NZ_CP012333.1"/>
</dbReference>
<dbReference type="Proteomes" id="UP000064967">
    <property type="component" value="Chromosome"/>
</dbReference>
<dbReference type="Gene3D" id="2.40.160.210">
    <property type="entry name" value="Acyl-CoA thioesterase, double hotdog domain"/>
    <property type="match status" value="1"/>
</dbReference>
<gene>
    <name evidence="3" type="ORF">AKJ09_07369</name>
</gene>
<dbReference type="PANTHER" id="PTHR38110">
    <property type="entry name" value="CHROMOSOME 23, WHOLE GENOME SHOTGUN SEQUENCE"/>
    <property type="match status" value="1"/>
</dbReference>
<dbReference type="InterPro" id="IPR049450">
    <property type="entry name" value="ACOT8-like_C"/>
</dbReference>
<dbReference type="InterPro" id="IPR049449">
    <property type="entry name" value="TesB_ACOT8-like_N"/>
</dbReference>
<feature type="domain" description="Acyl-CoA thioesterase-like N-terminal HotDog" evidence="1">
    <location>
        <begin position="22"/>
        <end position="110"/>
    </location>
</feature>
<dbReference type="KEGG" id="llu:AKJ09_07369"/>
<evidence type="ECO:0000313" key="4">
    <source>
        <dbReference type="Proteomes" id="UP000064967"/>
    </source>
</evidence>
<protein>
    <submittedName>
        <fullName evidence="3">TesB-like acyl-CoA thioesterase 1</fullName>
    </submittedName>
</protein>
<name>A0A0K1Q4H3_9BACT</name>
<dbReference type="STRING" id="1391654.AKJ09_07369"/>
<sequence>MDFSQATAIERLGDGIYRLDVPDGWHQGVGAYGGVVLGALTRALADVCRSGSSDEARPLRTLTATIAGPLRVGPAEVRVEPIRVGKGVSVLAGKIVQGSELPAHAVGTFGRTRPTDADGVALVKPTARDYRVIEPIAANGVMPEFTQHFEFRIASGVPFSGGPEAVTTGWIKPRVPVTPDEALVVGLADAWWPSQFTRMTTPRYIVTLTFTLQIFAGASAIGDAPLLFTSRTMAAAGGYLTEARELWTEDGQLVALNQQTMAIVK</sequence>
<dbReference type="Pfam" id="PF13622">
    <property type="entry name" value="4HBT_3"/>
    <property type="match status" value="1"/>
</dbReference>
<proteinExistence type="predicted"/>
<dbReference type="InterPro" id="IPR042171">
    <property type="entry name" value="Acyl-CoA_hotdog"/>
</dbReference>
<dbReference type="InterPro" id="IPR029069">
    <property type="entry name" value="HotDog_dom_sf"/>
</dbReference>
<dbReference type="PANTHER" id="PTHR38110:SF1">
    <property type="entry name" value="THIOESTERASE DOMAIN-CONTAINING PROTEIN"/>
    <property type="match status" value="1"/>
</dbReference>
<evidence type="ECO:0000259" key="1">
    <source>
        <dbReference type="Pfam" id="PF13622"/>
    </source>
</evidence>
<feature type="domain" description="Acyl-CoA thioesterase-like C-terminal" evidence="2">
    <location>
        <begin position="140"/>
        <end position="262"/>
    </location>
</feature>
<evidence type="ECO:0000313" key="3">
    <source>
        <dbReference type="EMBL" id="AKV00706.1"/>
    </source>
</evidence>
<dbReference type="Pfam" id="PF20789">
    <property type="entry name" value="4HBT_3C"/>
    <property type="match status" value="1"/>
</dbReference>
<dbReference type="InterPro" id="IPR052389">
    <property type="entry name" value="Sec_Metab_Biosynth-Assoc"/>
</dbReference>
<evidence type="ECO:0000259" key="2">
    <source>
        <dbReference type="Pfam" id="PF20789"/>
    </source>
</evidence>
<organism evidence="3 4">
    <name type="scientific">Labilithrix luteola</name>
    <dbReference type="NCBI Taxonomy" id="1391654"/>
    <lineage>
        <taxon>Bacteria</taxon>
        <taxon>Pseudomonadati</taxon>
        <taxon>Myxococcota</taxon>
        <taxon>Polyangia</taxon>
        <taxon>Polyangiales</taxon>
        <taxon>Labilitrichaceae</taxon>
        <taxon>Labilithrix</taxon>
    </lineage>
</organism>
<accession>A0A0K1Q4H3</accession>
<keyword evidence="4" id="KW-1185">Reference proteome</keyword>
<reference evidence="3 4" key="1">
    <citation type="submission" date="2015-08" db="EMBL/GenBank/DDBJ databases">
        <authorList>
            <person name="Babu N.S."/>
            <person name="Beckwith C.J."/>
            <person name="Beseler K.G."/>
            <person name="Brison A."/>
            <person name="Carone J.V."/>
            <person name="Caskin T.P."/>
            <person name="Diamond M."/>
            <person name="Durham M.E."/>
            <person name="Foxe J.M."/>
            <person name="Go M."/>
            <person name="Henderson B.A."/>
            <person name="Jones I.B."/>
            <person name="McGettigan J.A."/>
            <person name="Micheletti S.J."/>
            <person name="Nasrallah M.E."/>
            <person name="Ortiz D."/>
            <person name="Piller C.R."/>
            <person name="Privatt S.R."/>
            <person name="Schneider S.L."/>
            <person name="Sharp S."/>
            <person name="Smith T.C."/>
            <person name="Stanton J.D."/>
            <person name="Ullery H.E."/>
            <person name="Wilson R.J."/>
            <person name="Serrano M.G."/>
            <person name="Buck G."/>
            <person name="Lee V."/>
            <person name="Wang Y."/>
            <person name="Carvalho R."/>
            <person name="Voegtly L."/>
            <person name="Shi R."/>
            <person name="Duckworth R."/>
            <person name="Johnson A."/>
            <person name="Loviza R."/>
            <person name="Walstead R."/>
            <person name="Shah Z."/>
            <person name="Kiflezghi M."/>
            <person name="Wade K."/>
            <person name="Ball S.L."/>
            <person name="Bradley K.W."/>
            <person name="Asai D.J."/>
            <person name="Bowman C.A."/>
            <person name="Russell D.A."/>
            <person name="Pope W.H."/>
            <person name="Jacobs-Sera D."/>
            <person name="Hendrix R.W."/>
            <person name="Hatfull G.F."/>
        </authorList>
    </citation>
    <scope>NUCLEOTIDE SEQUENCE [LARGE SCALE GENOMIC DNA]</scope>
    <source>
        <strain evidence="3 4">DSM 27648</strain>
    </source>
</reference>